<accession>A0ABW1J0J3</accession>
<dbReference type="InterPro" id="IPR029063">
    <property type="entry name" value="SAM-dependent_MTases_sf"/>
</dbReference>
<dbReference type="Pfam" id="PF13649">
    <property type="entry name" value="Methyltransf_25"/>
    <property type="match status" value="1"/>
</dbReference>
<dbReference type="CDD" id="cd02440">
    <property type="entry name" value="AdoMet_MTases"/>
    <property type="match status" value="1"/>
</dbReference>
<sequence>MSERDRERWDARHAGLDAGPPGPPAAPGGRLDLLPSGGRALELACGRGAVAVWLAQQGFAVEAVDVSGTGLAAGERLAQRHGVSVTWIEADLDAGVPDDCRGPYDLVVCQRFRDPRLYPAMAALLAPGGLLMVTVLSQVGDGTGPFRAAPGELATAFAELEVLVDAQGAGEAHLVARRPRTRPAPPPGR</sequence>
<dbReference type="GO" id="GO:0061542">
    <property type="term" value="F:3-demethylubiquinol 3-O-methyltransferase activity"/>
    <property type="evidence" value="ECO:0007669"/>
    <property type="project" value="UniProtKB-EC"/>
</dbReference>
<organism evidence="4 5">
    <name type="scientific">Pseudonocardia hispaniensis</name>
    <dbReference type="NCBI Taxonomy" id="904933"/>
    <lineage>
        <taxon>Bacteria</taxon>
        <taxon>Bacillati</taxon>
        <taxon>Actinomycetota</taxon>
        <taxon>Actinomycetes</taxon>
        <taxon>Pseudonocardiales</taxon>
        <taxon>Pseudonocardiaceae</taxon>
        <taxon>Pseudonocardia</taxon>
    </lineage>
</organism>
<evidence type="ECO:0000313" key="5">
    <source>
        <dbReference type="Proteomes" id="UP001596302"/>
    </source>
</evidence>
<feature type="region of interest" description="Disordered" evidence="1">
    <location>
        <begin position="1"/>
        <end position="31"/>
    </location>
</feature>
<reference evidence="5" key="1">
    <citation type="journal article" date="2019" name="Int. J. Syst. Evol. Microbiol.">
        <title>The Global Catalogue of Microorganisms (GCM) 10K type strain sequencing project: providing services to taxonomists for standard genome sequencing and annotation.</title>
        <authorList>
            <consortium name="The Broad Institute Genomics Platform"/>
            <consortium name="The Broad Institute Genome Sequencing Center for Infectious Disease"/>
            <person name="Wu L."/>
            <person name="Ma J."/>
        </authorList>
    </citation>
    <scope>NUCLEOTIDE SEQUENCE [LARGE SCALE GENOMIC DNA]</scope>
    <source>
        <strain evidence="5">CCM 8391</strain>
    </source>
</reference>
<evidence type="ECO:0000256" key="1">
    <source>
        <dbReference type="SAM" id="MobiDB-lite"/>
    </source>
</evidence>
<keyword evidence="2" id="KW-1133">Transmembrane helix</keyword>
<keyword evidence="5" id="KW-1185">Reference proteome</keyword>
<protein>
    <submittedName>
        <fullName evidence="4">Class I SAM-dependent methyltransferase</fullName>
        <ecNumber evidence="4">2.1.1.222</ecNumber>
        <ecNumber evidence="4">2.1.1.64</ecNumber>
    </submittedName>
</protein>
<feature type="domain" description="Methyltransferase" evidence="3">
    <location>
        <begin position="41"/>
        <end position="129"/>
    </location>
</feature>
<name>A0ABW1J0J3_9PSEU</name>
<dbReference type="EC" id="2.1.1.64" evidence="4"/>
<proteinExistence type="predicted"/>
<dbReference type="Gene3D" id="3.40.50.150">
    <property type="entry name" value="Vaccinia Virus protein VP39"/>
    <property type="match status" value="1"/>
</dbReference>
<dbReference type="InterPro" id="IPR041698">
    <property type="entry name" value="Methyltransf_25"/>
</dbReference>
<dbReference type="RefSeq" id="WP_379584214.1">
    <property type="nucleotide sequence ID" value="NZ_JBHSQW010000016.1"/>
</dbReference>
<dbReference type="GO" id="GO:0102208">
    <property type="term" value="F:2-polyprenyl-6-hydroxyphenol methylase activity"/>
    <property type="evidence" value="ECO:0007669"/>
    <property type="project" value="UniProtKB-EC"/>
</dbReference>
<keyword evidence="2" id="KW-0812">Transmembrane</keyword>
<gene>
    <name evidence="4" type="ORF">ACFQE5_08115</name>
</gene>
<dbReference type="EC" id="2.1.1.222" evidence="4"/>
<keyword evidence="4" id="KW-0808">Transferase</keyword>
<keyword evidence="4" id="KW-0489">Methyltransferase</keyword>
<dbReference type="Proteomes" id="UP001596302">
    <property type="component" value="Unassembled WGS sequence"/>
</dbReference>
<dbReference type="GO" id="GO:0032259">
    <property type="term" value="P:methylation"/>
    <property type="evidence" value="ECO:0007669"/>
    <property type="project" value="UniProtKB-KW"/>
</dbReference>
<evidence type="ECO:0000256" key="2">
    <source>
        <dbReference type="SAM" id="Phobius"/>
    </source>
</evidence>
<evidence type="ECO:0000259" key="3">
    <source>
        <dbReference type="Pfam" id="PF13649"/>
    </source>
</evidence>
<dbReference type="SUPFAM" id="SSF53335">
    <property type="entry name" value="S-adenosyl-L-methionine-dependent methyltransferases"/>
    <property type="match status" value="1"/>
</dbReference>
<feature type="compositionally biased region" description="Basic and acidic residues" evidence="1">
    <location>
        <begin position="1"/>
        <end position="15"/>
    </location>
</feature>
<comment type="caution">
    <text evidence="4">The sequence shown here is derived from an EMBL/GenBank/DDBJ whole genome shotgun (WGS) entry which is preliminary data.</text>
</comment>
<feature type="transmembrane region" description="Helical" evidence="2">
    <location>
        <begin position="117"/>
        <end position="137"/>
    </location>
</feature>
<evidence type="ECO:0000313" key="4">
    <source>
        <dbReference type="EMBL" id="MFC5994174.1"/>
    </source>
</evidence>
<keyword evidence="2" id="KW-0472">Membrane</keyword>
<dbReference type="EMBL" id="JBHSQW010000016">
    <property type="protein sequence ID" value="MFC5994174.1"/>
    <property type="molecule type" value="Genomic_DNA"/>
</dbReference>